<dbReference type="InterPro" id="IPR013148">
    <property type="entry name" value="Glyco_hydro_32_N"/>
</dbReference>
<evidence type="ECO:0000256" key="1">
    <source>
        <dbReference type="ARBA" id="ARBA00004914"/>
    </source>
</evidence>
<gene>
    <name evidence="12" type="primary">scrB_1</name>
    <name evidence="12" type="ORF">SSLFYP27_01134</name>
</gene>
<dbReference type="CDD" id="cd18623">
    <property type="entry name" value="GH32_ScrB-like"/>
    <property type="match status" value="1"/>
</dbReference>
<evidence type="ECO:0000256" key="4">
    <source>
        <dbReference type="ARBA" id="ARBA00019623"/>
    </source>
</evidence>
<dbReference type="GO" id="GO:0005985">
    <property type="term" value="P:sucrose metabolic process"/>
    <property type="evidence" value="ECO:0007669"/>
    <property type="project" value="UniProtKB-UniPathway"/>
</dbReference>
<comment type="subcellular location">
    <subcellularLocation>
        <location evidence="9">Cytoplasm</location>
    </subcellularLocation>
</comment>
<feature type="domain" description="Glycosyl hydrolase family 32 N-terminal" evidence="10">
    <location>
        <begin position="37"/>
        <end position="334"/>
    </location>
</feature>
<dbReference type="SUPFAM" id="SSF49899">
    <property type="entry name" value="Concanavalin A-like lectins/glucanases"/>
    <property type="match status" value="1"/>
</dbReference>
<dbReference type="SUPFAM" id="SSF75005">
    <property type="entry name" value="Arabinanase/levansucrase/invertase"/>
    <property type="match status" value="1"/>
</dbReference>
<dbReference type="UniPathway" id="UPA00238"/>
<evidence type="ECO:0000256" key="3">
    <source>
        <dbReference type="ARBA" id="ARBA00012758"/>
    </source>
</evidence>
<dbReference type="Pfam" id="PF00251">
    <property type="entry name" value="Glyco_hydro_32N"/>
    <property type="match status" value="1"/>
</dbReference>
<dbReference type="InterPro" id="IPR018053">
    <property type="entry name" value="Glyco_hydro_32_AS"/>
</dbReference>
<comment type="similarity">
    <text evidence="2 8">Belongs to the glycosyl hydrolase 32 family.</text>
</comment>
<dbReference type="InterPro" id="IPR001362">
    <property type="entry name" value="Glyco_hydro_32"/>
</dbReference>
<organism evidence="12">
    <name type="scientific">Staphylococcus simulans</name>
    <dbReference type="NCBI Taxonomy" id="1286"/>
    <lineage>
        <taxon>Bacteria</taxon>
        <taxon>Bacillati</taxon>
        <taxon>Bacillota</taxon>
        <taxon>Bacilli</taxon>
        <taxon>Bacillales</taxon>
        <taxon>Staphylococcaceae</taxon>
        <taxon>Staphylococcus</taxon>
    </lineage>
</organism>
<dbReference type="NCBIfam" id="TIGR01322">
    <property type="entry name" value="scrB_fam"/>
    <property type="match status" value="1"/>
</dbReference>
<dbReference type="PANTHER" id="PTHR43101:SF1">
    <property type="entry name" value="BETA-FRUCTOSIDASE"/>
    <property type="match status" value="1"/>
</dbReference>
<name>A0A6N3B837_STASI</name>
<dbReference type="GO" id="GO:0005737">
    <property type="term" value="C:cytoplasm"/>
    <property type="evidence" value="ECO:0007669"/>
    <property type="project" value="UniProtKB-SubCell"/>
</dbReference>
<keyword evidence="5 8" id="KW-0378">Hydrolase</keyword>
<evidence type="ECO:0000256" key="9">
    <source>
        <dbReference type="RuleBase" id="RU365015"/>
    </source>
</evidence>
<evidence type="ECO:0000259" key="10">
    <source>
        <dbReference type="Pfam" id="PF00251"/>
    </source>
</evidence>
<dbReference type="InterPro" id="IPR006232">
    <property type="entry name" value="Suc6P_hydrolase"/>
</dbReference>
<evidence type="ECO:0000259" key="11">
    <source>
        <dbReference type="Pfam" id="PF08244"/>
    </source>
</evidence>
<sequence length="490" mass="56707">MEWTREARYRGLSSITNEEFESMTDKVHQSPWRQHFHVQPVSGLLNDPNGFIYFKGQYHLFYQWYPLGPVHGLKFWYHVVSDDLIHFENKGPVVYPDTTYDSHGAYSGSSIQIEDQLYLFYTGNHRTKDWERVPYQMVATLNDAFQVKDKQPLIEGSPQGYTDHFRDPKVWQENGNYYFVIGAQTTAQTGRALIYQGDTSFKFHLLGEIQTGLSDFGYMWECPDLFKLGNKDVLIFCPQGLEADGMNYRNIYQSGYIIGDFDLKTLEMKHDGFVELDHGFDFYAPQTTISKEGERVLIGWMGLPDINYPTDVYNWAHCLTLPRELKVKENTLIQTVHPDVEKLRVRSNETTMDITDDNTVLDLIQLDRSEINISIVENEADVLSIVFSNQVEEAVKITYDKNTGIFELDRSQSGELPNNQDNQKRSVQLFDALKSLKIFIDTSSIEIFINEGTHVMTSRLFPVEPYQYCQLSSESGTVKMETKQYELKRG</sequence>
<dbReference type="EC" id="3.2.1.26" evidence="3 8"/>
<evidence type="ECO:0000256" key="6">
    <source>
        <dbReference type="ARBA" id="ARBA00023295"/>
    </source>
</evidence>
<dbReference type="GO" id="GO:0004564">
    <property type="term" value="F:beta-fructofuranosidase activity"/>
    <property type="evidence" value="ECO:0007669"/>
    <property type="project" value="UniProtKB-EC"/>
</dbReference>
<dbReference type="PANTHER" id="PTHR43101">
    <property type="entry name" value="BETA-FRUCTOSIDASE"/>
    <property type="match status" value="1"/>
</dbReference>
<dbReference type="SMART" id="SM00640">
    <property type="entry name" value="Glyco_32"/>
    <property type="match status" value="1"/>
</dbReference>
<evidence type="ECO:0000313" key="12">
    <source>
        <dbReference type="EMBL" id="VYT98777.1"/>
    </source>
</evidence>
<keyword evidence="9" id="KW-0119">Carbohydrate metabolism</keyword>
<dbReference type="PROSITE" id="PS00609">
    <property type="entry name" value="GLYCOSYL_HYDROL_F32"/>
    <property type="match status" value="1"/>
</dbReference>
<dbReference type="InterPro" id="IPR023296">
    <property type="entry name" value="Glyco_hydro_beta-prop_sf"/>
</dbReference>
<comment type="catalytic activity">
    <reaction evidence="8">
        <text>Hydrolysis of terminal non-reducing beta-D-fructofuranoside residues in beta-D-fructofuranosides.</text>
        <dbReference type="EC" id="3.2.1.26"/>
    </reaction>
</comment>
<proteinExistence type="inferred from homology"/>
<dbReference type="Gene3D" id="2.115.10.20">
    <property type="entry name" value="Glycosyl hydrolase domain, family 43"/>
    <property type="match status" value="1"/>
</dbReference>
<protein>
    <recommendedName>
        <fullName evidence="4 8">Sucrose-6-phosphate hydrolase</fullName>
        <ecNumber evidence="3 8">3.2.1.26</ecNumber>
    </recommendedName>
    <alternativeName>
        <fullName evidence="7 9">Invertase</fullName>
    </alternativeName>
</protein>
<dbReference type="RefSeq" id="WP_156666660.1">
    <property type="nucleotide sequence ID" value="NZ_CACRUO010000027.1"/>
</dbReference>
<evidence type="ECO:0000256" key="8">
    <source>
        <dbReference type="RuleBase" id="RU362110"/>
    </source>
</evidence>
<dbReference type="InterPro" id="IPR051214">
    <property type="entry name" value="GH32_Enzymes"/>
</dbReference>
<dbReference type="InterPro" id="IPR013189">
    <property type="entry name" value="Glyco_hydro_32_C"/>
</dbReference>
<dbReference type="Pfam" id="PF08244">
    <property type="entry name" value="Glyco_hydro_32C"/>
    <property type="match status" value="1"/>
</dbReference>
<keyword evidence="6 8" id="KW-0326">Glycosidase</keyword>
<accession>A0A6N3B837</accession>
<feature type="domain" description="Glycosyl hydrolase family 32 C-terminal" evidence="11">
    <location>
        <begin position="340"/>
        <end position="481"/>
    </location>
</feature>
<comment type="function">
    <text evidence="9">Enables the bacterium to metabolize sucrose as a sole carbon source.</text>
</comment>
<dbReference type="InterPro" id="IPR013320">
    <property type="entry name" value="ConA-like_dom_sf"/>
</dbReference>
<evidence type="ECO:0000256" key="2">
    <source>
        <dbReference type="ARBA" id="ARBA00009902"/>
    </source>
</evidence>
<dbReference type="Gene3D" id="2.60.120.560">
    <property type="entry name" value="Exo-inulinase, domain 1"/>
    <property type="match status" value="1"/>
</dbReference>
<evidence type="ECO:0000256" key="5">
    <source>
        <dbReference type="ARBA" id="ARBA00022801"/>
    </source>
</evidence>
<keyword evidence="9" id="KW-0963">Cytoplasm</keyword>
<evidence type="ECO:0000256" key="7">
    <source>
        <dbReference type="ARBA" id="ARBA00033367"/>
    </source>
</evidence>
<dbReference type="EMBL" id="CACRUO010000027">
    <property type="protein sequence ID" value="VYT98777.1"/>
    <property type="molecule type" value="Genomic_DNA"/>
</dbReference>
<comment type="pathway">
    <text evidence="1 9">Glycan biosynthesis; sucrose metabolism.</text>
</comment>
<reference evidence="12" key="1">
    <citation type="submission" date="2019-11" db="EMBL/GenBank/DDBJ databases">
        <authorList>
            <person name="Feng L."/>
        </authorList>
    </citation>
    <scope>NUCLEOTIDE SEQUENCE</scope>
    <source>
        <strain evidence="12">SsimulansLFYP27</strain>
    </source>
</reference>
<dbReference type="AlphaFoldDB" id="A0A6N3B837"/>